<dbReference type="KEGG" id="lck:HN018_17255"/>
<dbReference type="EMBL" id="CP053708">
    <property type="protein sequence ID" value="QKE91549.1"/>
    <property type="molecule type" value="Genomic_DNA"/>
</dbReference>
<name>A0A6M8HSQ1_9PROT</name>
<reference evidence="1 2" key="1">
    <citation type="journal article" date="2014" name="World J. Microbiol. Biotechnol.">
        <title>Biodiversity and physiological characteristics of Antarctic and Arctic lichens-associated bacteria.</title>
        <authorList>
            <person name="Lee Y.M."/>
            <person name="Kim E.H."/>
            <person name="Lee H.K."/>
            <person name="Hong S.G."/>
        </authorList>
    </citation>
    <scope>NUCLEOTIDE SEQUENCE [LARGE SCALE GENOMIC DNA]</scope>
    <source>
        <strain evidence="1 2">PAMC 26569</strain>
    </source>
</reference>
<accession>A0A6M8HSQ1</accession>
<protein>
    <submittedName>
        <fullName evidence="1">Uncharacterized protein</fullName>
    </submittedName>
</protein>
<dbReference type="AlphaFoldDB" id="A0A6M8HSQ1"/>
<proteinExistence type="predicted"/>
<keyword evidence="2" id="KW-1185">Reference proteome</keyword>
<organism evidence="1 2">
    <name type="scientific">Lichenicola cladoniae</name>
    <dbReference type="NCBI Taxonomy" id="1484109"/>
    <lineage>
        <taxon>Bacteria</taxon>
        <taxon>Pseudomonadati</taxon>
        <taxon>Pseudomonadota</taxon>
        <taxon>Alphaproteobacteria</taxon>
        <taxon>Acetobacterales</taxon>
        <taxon>Acetobacteraceae</taxon>
        <taxon>Lichenicola</taxon>
    </lineage>
</organism>
<evidence type="ECO:0000313" key="2">
    <source>
        <dbReference type="Proteomes" id="UP000500767"/>
    </source>
</evidence>
<dbReference type="RefSeq" id="WP_171832923.1">
    <property type="nucleotide sequence ID" value="NZ_CP053708.1"/>
</dbReference>
<gene>
    <name evidence="1" type="ORF">HN018_17255</name>
</gene>
<sequence>MICRTLASVLAASIAVPLTGCIARGNSRITNVIPVPLQEGANLVPHLAPDGRQGLVVQAREPDIGHTRLIMTMLPRAEGMRGWDVVAMDAADGSRMPTIDNRGRSVVFARAKVSGIPATLLFVTSADTADTASPGSPHRMLIRTMRLRTDETSAHFESIATETTRGRYCSFTDALAATYRLALPEDGAADSRCDPPGS</sequence>
<dbReference type="Proteomes" id="UP000500767">
    <property type="component" value="Chromosome"/>
</dbReference>
<evidence type="ECO:0000313" key="1">
    <source>
        <dbReference type="EMBL" id="QKE91549.1"/>
    </source>
</evidence>